<dbReference type="STRING" id="356882.A0A423X2M1"/>
<feature type="compositionally biased region" description="Low complexity" evidence="1">
    <location>
        <begin position="122"/>
        <end position="137"/>
    </location>
</feature>
<feature type="transmembrane region" description="Helical" evidence="2">
    <location>
        <begin position="90"/>
        <end position="110"/>
    </location>
</feature>
<keyword evidence="2" id="KW-1133">Transmembrane helix</keyword>
<evidence type="ECO:0000256" key="2">
    <source>
        <dbReference type="SAM" id="Phobius"/>
    </source>
</evidence>
<dbReference type="EMBL" id="LKEA01000003">
    <property type="protein sequence ID" value="ROW10143.1"/>
    <property type="molecule type" value="Genomic_DNA"/>
</dbReference>
<feature type="region of interest" description="Disordered" evidence="1">
    <location>
        <begin position="122"/>
        <end position="142"/>
    </location>
</feature>
<evidence type="ECO:0000256" key="1">
    <source>
        <dbReference type="SAM" id="MobiDB-lite"/>
    </source>
</evidence>
<proteinExistence type="predicted"/>
<keyword evidence="2" id="KW-0472">Membrane</keyword>
<evidence type="ECO:0000313" key="4">
    <source>
        <dbReference type="Proteomes" id="UP000283895"/>
    </source>
</evidence>
<keyword evidence="4" id="KW-1185">Reference proteome</keyword>
<dbReference type="InterPro" id="IPR036908">
    <property type="entry name" value="RlpA-like_sf"/>
</dbReference>
<accession>A0A423X2M1</accession>
<dbReference type="Proteomes" id="UP000283895">
    <property type="component" value="Unassembled WGS sequence"/>
</dbReference>
<name>A0A423X2M1_9PEZI</name>
<evidence type="ECO:0008006" key="5">
    <source>
        <dbReference type="Google" id="ProtNLM"/>
    </source>
</evidence>
<dbReference type="Pfam" id="PF22514">
    <property type="entry name" value="EXPB1_D1"/>
    <property type="match status" value="1"/>
</dbReference>
<evidence type="ECO:0000313" key="3">
    <source>
        <dbReference type="EMBL" id="ROW10143.1"/>
    </source>
</evidence>
<comment type="caution">
    <text evidence="3">The sequence shown here is derived from an EMBL/GenBank/DDBJ whole genome shotgun (WGS) entry which is preliminary data.</text>
</comment>
<organism evidence="3 4">
    <name type="scientific">Cytospora schulzeri</name>
    <dbReference type="NCBI Taxonomy" id="448051"/>
    <lineage>
        <taxon>Eukaryota</taxon>
        <taxon>Fungi</taxon>
        <taxon>Dikarya</taxon>
        <taxon>Ascomycota</taxon>
        <taxon>Pezizomycotina</taxon>
        <taxon>Sordariomycetes</taxon>
        <taxon>Sordariomycetidae</taxon>
        <taxon>Diaporthales</taxon>
        <taxon>Cytosporaceae</taxon>
        <taxon>Cytospora</taxon>
    </lineage>
</organism>
<sequence length="276" mass="29256">MDLDTMKQVDMQNGARRDRRLEEMPSLQTLEGTTISALSRDYQHGGYQAAYEQELHVLSQDHQTSAMEEKRVAPGKHEWMRQDRQGRKCIILEAVIASIVVIGIVLGAVLGTQLSSYTHHGASVPSPSAITSPSSTAGLTPSADTVPIGTTFNVSIAVGGICTGSQTCASPASGGYTAGVSQNLYGSGTDSQAWSCGTCWLLTTLWDVNNSSSIVVTVVTDCPATTGNDLCMMKTLDDENVHEMNVDVDLCPESGAPEALLGSEQLGLGKAMRVEC</sequence>
<dbReference type="Gene3D" id="2.40.40.10">
    <property type="entry name" value="RlpA-like domain"/>
    <property type="match status" value="1"/>
</dbReference>
<gene>
    <name evidence="3" type="ORF">VMCG_01831</name>
</gene>
<reference evidence="3 4" key="1">
    <citation type="submission" date="2015-09" db="EMBL/GenBank/DDBJ databases">
        <title>Host preference determinants of Valsa canker pathogens revealed by comparative genomics.</title>
        <authorList>
            <person name="Yin Z."/>
            <person name="Huang L."/>
        </authorList>
    </citation>
    <scope>NUCLEOTIDE SEQUENCE [LARGE SCALE GENOMIC DNA]</scope>
    <source>
        <strain evidence="3 4">03-1</strain>
    </source>
</reference>
<keyword evidence="2" id="KW-0812">Transmembrane</keyword>
<protein>
    <recommendedName>
        <fullName evidence="5">Expansin-like EG45 domain-containing protein</fullName>
    </recommendedName>
</protein>
<dbReference type="SUPFAM" id="SSF50685">
    <property type="entry name" value="Barwin-like endoglucanases"/>
    <property type="match status" value="1"/>
</dbReference>
<dbReference type="AlphaFoldDB" id="A0A423X2M1"/>
<dbReference type="OrthoDB" id="5823761at2759"/>